<dbReference type="Gene3D" id="3.30.40.10">
    <property type="entry name" value="Zinc/RING finger domain, C3HC4 (zinc finger)"/>
    <property type="match status" value="1"/>
</dbReference>
<evidence type="ECO:0000256" key="1">
    <source>
        <dbReference type="ARBA" id="ARBA00000900"/>
    </source>
</evidence>
<dbReference type="GO" id="GO:0016567">
    <property type="term" value="P:protein ubiquitination"/>
    <property type="evidence" value="ECO:0007669"/>
    <property type="project" value="TreeGrafter"/>
</dbReference>
<evidence type="ECO:0000259" key="9">
    <source>
        <dbReference type="PROSITE" id="PS50089"/>
    </source>
</evidence>
<dbReference type="InterPro" id="IPR013083">
    <property type="entry name" value="Znf_RING/FYVE/PHD"/>
</dbReference>
<dbReference type="PANTHER" id="PTHR15710">
    <property type="entry name" value="E3 UBIQUITIN-PROTEIN LIGASE PRAJA"/>
    <property type="match status" value="1"/>
</dbReference>
<dbReference type="AlphaFoldDB" id="A0AAD8LH76"/>
<evidence type="ECO:0000313" key="11">
    <source>
        <dbReference type="Proteomes" id="UP001229421"/>
    </source>
</evidence>
<evidence type="ECO:0000313" key="10">
    <source>
        <dbReference type="EMBL" id="KAK1438896.1"/>
    </source>
</evidence>
<dbReference type="GO" id="GO:0005737">
    <property type="term" value="C:cytoplasm"/>
    <property type="evidence" value="ECO:0007669"/>
    <property type="project" value="TreeGrafter"/>
</dbReference>
<dbReference type="GO" id="GO:0008270">
    <property type="term" value="F:zinc ion binding"/>
    <property type="evidence" value="ECO:0007669"/>
    <property type="project" value="UniProtKB-KW"/>
</dbReference>
<gene>
    <name evidence="10" type="ORF">QVD17_04708</name>
</gene>
<evidence type="ECO:0000256" key="8">
    <source>
        <dbReference type="PROSITE-ProRule" id="PRU00175"/>
    </source>
</evidence>
<accession>A0AAD8LH76</accession>
<keyword evidence="4" id="KW-0479">Metal-binding</keyword>
<feature type="domain" description="RING-type" evidence="9">
    <location>
        <begin position="78"/>
        <end position="119"/>
    </location>
</feature>
<comment type="caution">
    <text evidence="10">The sequence shown here is derived from an EMBL/GenBank/DDBJ whole genome shotgun (WGS) entry which is preliminary data.</text>
</comment>
<dbReference type="EMBL" id="JAUHHV010000001">
    <property type="protein sequence ID" value="KAK1438896.1"/>
    <property type="molecule type" value="Genomic_DNA"/>
</dbReference>
<keyword evidence="7" id="KW-0862">Zinc</keyword>
<evidence type="ECO:0000256" key="5">
    <source>
        <dbReference type="ARBA" id="ARBA00022771"/>
    </source>
</evidence>
<name>A0AAD8LH76_TARER</name>
<dbReference type="Proteomes" id="UP001229421">
    <property type="component" value="Unassembled WGS sequence"/>
</dbReference>
<evidence type="ECO:0000256" key="3">
    <source>
        <dbReference type="ARBA" id="ARBA00022679"/>
    </source>
</evidence>
<evidence type="ECO:0000256" key="7">
    <source>
        <dbReference type="ARBA" id="ARBA00022833"/>
    </source>
</evidence>
<comment type="catalytic activity">
    <reaction evidence="1">
        <text>S-ubiquitinyl-[E2 ubiquitin-conjugating enzyme]-L-cysteine + [acceptor protein]-L-lysine = [E2 ubiquitin-conjugating enzyme]-L-cysteine + N(6)-ubiquitinyl-[acceptor protein]-L-lysine.</text>
        <dbReference type="EC" id="2.3.2.27"/>
    </reaction>
</comment>
<dbReference type="FunFam" id="3.30.40.10:FF:000127">
    <property type="entry name" value="E3 ubiquitin-protein ligase RNF181"/>
    <property type="match status" value="1"/>
</dbReference>
<evidence type="ECO:0000256" key="4">
    <source>
        <dbReference type="ARBA" id="ARBA00022723"/>
    </source>
</evidence>
<dbReference type="GO" id="GO:0061630">
    <property type="term" value="F:ubiquitin protein ligase activity"/>
    <property type="evidence" value="ECO:0007669"/>
    <property type="project" value="UniProtKB-EC"/>
</dbReference>
<dbReference type="SUPFAM" id="SSF57850">
    <property type="entry name" value="RING/U-box"/>
    <property type="match status" value="1"/>
</dbReference>
<dbReference type="Pfam" id="PF13639">
    <property type="entry name" value="zf-RING_2"/>
    <property type="match status" value="1"/>
</dbReference>
<keyword evidence="3" id="KW-0808">Transferase</keyword>
<dbReference type="PROSITE" id="PS50089">
    <property type="entry name" value="ZF_RING_2"/>
    <property type="match status" value="1"/>
</dbReference>
<keyword evidence="6" id="KW-0833">Ubl conjugation pathway</keyword>
<dbReference type="PANTHER" id="PTHR15710:SF235">
    <property type="entry name" value="RING-H2 FINGER PROTEIN ATL79-LIKE"/>
    <property type="match status" value="1"/>
</dbReference>
<protein>
    <recommendedName>
        <fullName evidence="2">RING-type E3 ubiquitin transferase</fullName>
        <ecNumber evidence="2">2.3.2.27</ecNumber>
    </recommendedName>
</protein>
<reference evidence="10" key="1">
    <citation type="journal article" date="2023" name="bioRxiv">
        <title>Improved chromosome-level genome assembly for marigold (Tagetes erecta).</title>
        <authorList>
            <person name="Jiang F."/>
            <person name="Yuan L."/>
            <person name="Wang S."/>
            <person name="Wang H."/>
            <person name="Xu D."/>
            <person name="Wang A."/>
            <person name="Fan W."/>
        </authorList>
    </citation>
    <scope>NUCLEOTIDE SEQUENCE</scope>
    <source>
        <strain evidence="10">WSJ</strain>
        <tissue evidence="10">Leaf</tissue>
    </source>
</reference>
<evidence type="ECO:0000256" key="6">
    <source>
        <dbReference type="ARBA" id="ARBA00022786"/>
    </source>
</evidence>
<proteinExistence type="predicted"/>
<organism evidence="10 11">
    <name type="scientific">Tagetes erecta</name>
    <name type="common">African marigold</name>
    <dbReference type="NCBI Taxonomy" id="13708"/>
    <lineage>
        <taxon>Eukaryota</taxon>
        <taxon>Viridiplantae</taxon>
        <taxon>Streptophyta</taxon>
        <taxon>Embryophyta</taxon>
        <taxon>Tracheophyta</taxon>
        <taxon>Spermatophyta</taxon>
        <taxon>Magnoliopsida</taxon>
        <taxon>eudicotyledons</taxon>
        <taxon>Gunneridae</taxon>
        <taxon>Pentapetalae</taxon>
        <taxon>asterids</taxon>
        <taxon>campanulids</taxon>
        <taxon>Asterales</taxon>
        <taxon>Asteraceae</taxon>
        <taxon>Asteroideae</taxon>
        <taxon>Heliantheae alliance</taxon>
        <taxon>Tageteae</taxon>
        <taxon>Tagetes</taxon>
    </lineage>
</organism>
<sequence>MSSSPPPEFESFLRDFIRSNARTIFAASEHRDGEQPQPLMFTVYTNLLPNPDKGVLPASKSSIEALPTVTVTSEEEDCAICLMEYGVDGEVKELPCKHRYHSDCVTKWLGVNGSCPVCRYEMPVDEEEKRRRNGAVRWRLMISVSSGDEFNESDWVGSDLGVIEQSVEEMDVDIDGNENMEDLD</sequence>
<keyword evidence="11" id="KW-1185">Reference proteome</keyword>
<keyword evidence="5 8" id="KW-0863">Zinc-finger</keyword>
<evidence type="ECO:0000256" key="2">
    <source>
        <dbReference type="ARBA" id="ARBA00012483"/>
    </source>
</evidence>
<dbReference type="InterPro" id="IPR001841">
    <property type="entry name" value="Znf_RING"/>
</dbReference>
<dbReference type="SMART" id="SM00184">
    <property type="entry name" value="RING"/>
    <property type="match status" value="1"/>
</dbReference>
<dbReference type="EC" id="2.3.2.27" evidence="2"/>